<dbReference type="RefSeq" id="XP_002671680.1">
    <property type="nucleotide sequence ID" value="XM_002671634.1"/>
</dbReference>
<dbReference type="PANTHER" id="PTHR38737:SF1">
    <property type="entry name" value="ACTIN-FRAGMIN KINASE DDB_G0279609-RELATED"/>
    <property type="match status" value="1"/>
</dbReference>
<dbReference type="Gene3D" id="1.10.1070.11">
    <property type="entry name" value="Phosphatidylinositol 3-/4-kinase, catalytic domain"/>
    <property type="match status" value="1"/>
</dbReference>
<evidence type="ECO:0000256" key="1">
    <source>
        <dbReference type="SAM" id="MobiDB-lite"/>
    </source>
</evidence>
<dbReference type="AlphaFoldDB" id="D2VW18"/>
<dbReference type="InterPro" id="IPR011009">
    <property type="entry name" value="Kinase-like_dom_sf"/>
</dbReference>
<sequence length="371" mass="42425">MRSFEWGISKFYKKMSVPPPPGGIPSMPLVKPVEKTTSQPKSSLQKSSLSLSEAKTHPLDIPIDWSNIQNVFLSSNQTSGILFVETQEKDHVVVVKATSTIAQEIYGGKIAEFLGLKTPQVKLMEYRADFKNPIKKYWADCKKYLKEFTVKYGMSVEQRKIEKELFRAFFLLMEFIEGATSLDDIMSDESIGKSLLENEQVCEDFGGMIVLDIILNNCDRLPLDLIWNHEGNSSNILFSPKLQRLVLIDQAFMAIINEGQKQTYFKKIESFSKCCSEETLSNNPYLDQVVDYIYNCTGYKMSDQAKENIHKGILKSIEKLKSINKETLQGFKTEVEMMKTGSDWESTYFNSVLTIDIDFLYEAIQKMTNIQ</sequence>
<dbReference type="OrthoDB" id="17745at2759"/>
<dbReference type="CDD" id="cd05124">
    <property type="entry name" value="AFK"/>
    <property type="match status" value="1"/>
</dbReference>
<feature type="domain" description="Actin-fragmin kinase catalytic" evidence="2">
    <location>
        <begin position="62"/>
        <end position="317"/>
    </location>
</feature>
<dbReference type="Gene3D" id="3.30.1010.10">
    <property type="entry name" value="Phosphatidylinositol 3-kinase Catalytic Subunit, Chain A, domain 4"/>
    <property type="match status" value="1"/>
</dbReference>
<dbReference type="InterPro" id="IPR036940">
    <property type="entry name" value="PI3/4_kinase_cat_sf"/>
</dbReference>
<dbReference type="Proteomes" id="UP000006671">
    <property type="component" value="Unassembled WGS sequence"/>
</dbReference>
<feature type="compositionally biased region" description="Low complexity" evidence="1">
    <location>
        <begin position="35"/>
        <end position="49"/>
    </location>
</feature>
<dbReference type="Pfam" id="PF09192">
    <property type="entry name" value="Act-Frag_cataly"/>
    <property type="match status" value="1"/>
</dbReference>
<dbReference type="InParanoid" id="D2VW18"/>
<dbReference type="InterPro" id="IPR015275">
    <property type="entry name" value="Actin-fragmin_kin_cat_dom"/>
</dbReference>
<dbReference type="SUPFAM" id="SSF56112">
    <property type="entry name" value="Protein kinase-like (PK-like)"/>
    <property type="match status" value="1"/>
</dbReference>
<dbReference type="GeneID" id="8853964"/>
<name>D2VW18_NAEGR</name>
<dbReference type="VEuPathDB" id="AmoebaDB:NAEGRDRAFT_52704"/>
<dbReference type="OMA" id="QEDMFNI"/>
<keyword evidence="4" id="KW-1185">Reference proteome</keyword>
<organism evidence="4">
    <name type="scientific">Naegleria gruberi</name>
    <name type="common">Amoeba</name>
    <dbReference type="NCBI Taxonomy" id="5762"/>
    <lineage>
        <taxon>Eukaryota</taxon>
        <taxon>Discoba</taxon>
        <taxon>Heterolobosea</taxon>
        <taxon>Tetramitia</taxon>
        <taxon>Eutetramitia</taxon>
        <taxon>Vahlkampfiidae</taxon>
        <taxon>Naegleria</taxon>
    </lineage>
</organism>
<evidence type="ECO:0000313" key="3">
    <source>
        <dbReference type="EMBL" id="EFC38936.1"/>
    </source>
</evidence>
<dbReference type="EMBL" id="GG738903">
    <property type="protein sequence ID" value="EFC38936.1"/>
    <property type="molecule type" value="Genomic_DNA"/>
</dbReference>
<dbReference type="InterPro" id="IPR037469">
    <property type="entry name" value="Put_AFK"/>
</dbReference>
<reference evidence="3 4" key="1">
    <citation type="journal article" date="2010" name="Cell">
        <title>The genome of Naegleria gruberi illuminates early eukaryotic versatility.</title>
        <authorList>
            <person name="Fritz-Laylin L.K."/>
            <person name="Prochnik S.E."/>
            <person name="Ginger M.L."/>
            <person name="Dacks J.B."/>
            <person name="Carpenter M.L."/>
            <person name="Field M.C."/>
            <person name="Kuo A."/>
            <person name="Paredez A."/>
            <person name="Chapman J."/>
            <person name="Pham J."/>
            <person name="Shu S."/>
            <person name="Neupane R."/>
            <person name="Cipriano M."/>
            <person name="Mancuso J."/>
            <person name="Tu H."/>
            <person name="Salamov A."/>
            <person name="Lindquist E."/>
            <person name="Shapiro H."/>
            <person name="Lucas S."/>
            <person name="Grigoriev I.V."/>
            <person name="Cande W.Z."/>
            <person name="Fulton C."/>
            <person name="Rokhsar D.S."/>
            <person name="Dawson S.C."/>
        </authorList>
    </citation>
    <scope>NUCLEOTIDE SEQUENCE [LARGE SCALE GENOMIC DNA]</scope>
    <source>
        <strain evidence="3 4">NEG-M</strain>
    </source>
</reference>
<dbReference type="STRING" id="5762.D2VW18"/>
<proteinExistence type="predicted"/>
<dbReference type="KEGG" id="ngr:NAEGRDRAFT_52704"/>
<dbReference type="eggNOG" id="ENOG502SGQR">
    <property type="taxonomic scope" value="Eukaryota"/>
</dbReference>
<dbReference type="PANTHER" id="PTHR38737">
    <property type="entry name" value="ACTIN-FRAGMIN KINASE DDB_G0279609-RELATED"/>
    <property type="match status" value="1"/>
</dbReference>
<evidence type="ECO:0000313" key="4">
    <source>
        <dbReference type="Proteomes" id="UP000006671"/>
    </source>
</evidence>
<protein>
    <submittedName>
        <fullName evidence="3">Predicted protein</fullName>
    </submittedName>
</protein>
<accession>D2VW18</accession>
<evidence type="ECO:0000259" key="2">
    <source>
        <dbReference type="Pfam" id="PF09192"/>
    </source>
</evidence>
<feature type="region of interest" description="Disordered" evidence="1">
    <location>
        <begin position="23"/>
        <end position="49"/>
    </location>
</feature>
<gene>
    <name evidence="3" type="ORF">NAEGRDRAFT_52704</name>
</gene>